<keyword evidence="3 8" id="KW-0812">Transmembrane</keyword>
<evidence type="ECO:0000256" key="6">
    <source>
        <dbReference type="ARBA" id="ARBA00023118"/>
    </source>
</evidence>
<dbReference type="EMBL" id="JBHSBM010000010">
    <property type="protein sequence ID" value="MFC4057374.1"/>
    <property type="molecule type" value="Genomic_DNA"/>
</dbReference>
<accession>A0ABV8HZQ1</accession>
<keyword evidence="2" id="KW-1003">Cell membrane</keyword>
<evidence type="ECO:0000256" key="1">
    <source>
        <dbReference type="ARBA" id="ARBA00004236"/>
    </source>
</evidence>
<feature type="domain" description="Pycsar effector protein" evidence="9">
    <location>
        <begin position="10"/>
        <end position="162"/>
    </location>
</feature>
<gene>
    <name evidence="10" type="ORF">ACFOWE_03665</name>
</gene>
<evidence type="ECO:0000313" key="11">
    <source>
        <dbReference type="Proteomes" id="UP001595850"/>
    </source>
</evidence>
<keyword evidence="11" id="KW-1185">Reference proteome</keyword>
<evidence type="ECO:0000313" key="10">
    <source>
        <dbReference type="EMBL" id="MFC4057374.1"/>
    </source>
</evidence>
<evidence type="ECO:0000256" key="3">
    <source>
        <dbReference type="ARBA" id="ARBA00022692"/>
    </source>
</evidence>
<dbReference type="RefSeq" id="WP_377285351.1">
    <property type="nucleotide sequence ID" value="NZ_JBHSBM010000010.1"/>
</dbReference>
<comment type="caution">
    <text evidence="10">The sequence shown here is derived from an EMBL/GenBank/DDBJ whole genome shotgun (WGS) entry which is preliminary data.</text>
</comment>
<dbReference type="Proteomes" id="UP001595850">
    <property type="component" value="Unassembled WGS sequence"/>
</dbReference>
<sequence>MAKYDPVENAWKIHQSLSDWTGKVDSKASFALTAESIVLGAVIGLSGTGRRFSDLHEWWAVVPFWLGVAALAASALLALSVVAPRMRSEHVKAESPRNFIYFGHLQHWQPGELANELTKADPLPVLCRQIVNMSRIAWVKHRRVHQSLYTAAGGAGLVAAAGILSQYQ</sequence>
<keyword evidence="7 8" id="KW-0472">Membrane</keyword>
<keyword evidence="4" id="KW-0547">Nucleotide-binding</keyword>
<protein>
    <submittedName>
        <fullName evidence="10">Pycsar system effector family protein</fullName>
    </submittedName>
</protein>
<evidence type="ECO:0000256" key="7">
    <source>
        <dbReference type="ARBA" id="ARBA00023136"/>
    </source>
</evidence>
<name>A0ABV8HZQ1_9ACTN</name>
<evidence type="ECO:0000256" key="4">
    <source>
        <dbReference type="ARBA" id="ARBA00022741"/>
    </source>
</evidence>
<dbReference type="Pfam" id="PF18967">
    <property type="entry name" value="PycTM"/>
    <property type="match status" value="1"/>
</dbReference>
<keyword evidence="6" id="KW-0051">Antiviral defense</keyword>
<reference evidence="11" key="1">
    <citation type="journal article" date="2019" name="Int. J. Syst. Evol. Microbiol.">
        <title>The Global Catalogue of Microorganisms (GCM) 10K type strain sequencing project: providing services to taxonomists for standard genome sequencing and annotation.</title>
        <authorList>
            <consortium name="The Broad Institute Genomics Platform"/>
            <consortium name="The Broad Institute Genome Sequencing Center for Infectious Disease"/>
            <person name="Wu L."/>
            <person name="Ma J."/>
        </authorList>
    </citation>
    <scope>NUCLEOTIDE SEQUENCE [LARGE SCALE GENOMIC DNA]</scope>
    <source>
        <strain evidence="11">TBRC 4489</strain>
    </source>
</reference>
<comment type="subcellular location">
    <subcellularLocation>
        <location evidence="1">Cell membrane</location>
    </subcellularLocation>
</comment>
<feature type="transmembrane region" description="Helical" evidence="8">
    <location>
        <begin position="58"/>
        <end position="82"/>
    </location>
</feature>
<evidence type="ECO:0000256" key="5">
    <source>
        <dbReference type="ARBA" id="ARBA00022989"/>
    </source>
</evidence>
<organism evidence="10 11">
    <name type="scientific">Planomonospora corallina</name>
    <dbReference type="NCBI Taxonomy" id="1806052"/>
    <lineage>
        <taxon>Bacteria</taxon>
        <taxon>Bacillati</taxon>
        <taxon>Actinomycetota</taxon>
        <taxon>Actinomycetes</taxon>
        <taxon>Streptosporangiales</taxon>
        <taxon>Streptosporangiaceae</taxon>
        <taxon>Planomonospora</taxon>
    </lineage>
</organism>
<dbReference type="InterPro" id="IPR043760">
    <property type="entry name" value="PycTM_dom"/>
</dbReference>
<evidence type="ECO:0000256" key="8">
    <source>
        <dbReference type="SAM" id="Phobius"/>
    </source>
</evidence>
<evidence type="ECO:0000256" key="2">
    <source>
        <dbReference type="ARBA" id="ARBA00022475"/>
    </source>
</evidence>
<feature type="transmembrane region" description="Helical" evidence="8">
    <location>
        <begin position="148"/>
        <end position="167"/>
    </location>
</feature>
<evidence type="ECO:0000259" key="9">
    <source>
        <dbReference type="Pfam" id="PF18967"/>
    </source>
</evidence>
<proteinExistence type="predicted"/>
<keyword evidence="5 8" id="KW-1133">Transmembrane helix</keyword>